<dbReference type="Proteomes" id="UP000663828">
    <property type="component" value="Unassembled WGS sequence"/>
</dbReference>
<gene>
    <name evidence="3" type="ORF">EDS130_LOCUS24569</name>
    <name evidence="2" type="ORF">XAT740_LOCUS1269</name>
</gene>
<evidence type="ECO:0000256" key="1">
    <source>
        <dbReference type="SAM" id="SignalP"/>
    </source>
</evidence>
<organism evidence="2 4">
    <name type="scientific">Adineta ricciae</name>
    <name type="common">Rotifer</name>
    <dbReference type="NCBI Taxonomy" id="249248"/>
    <lineage>
        <taxon>Eukaryota</taxon>
        <taxon>Metazoa</taxon>
        <taxon>Spiralia</taxon>
        <taxon>Gnathifera</taxon>
        <taxon>Rotifera</taxon>
        <taxon>Eurotatoria</taxon>
        <taxon>Bdelloidea</taxon>
        <taxon>Adinetida</taxon>
        <taxon>Adinetidae</taxon>
        <taxon>Adineta</taxon>
    </lineage>
</organism>
<reference evidence="2" key="1">
    <citation type="submission" date="2021-02" db="EMBL/GenBank/DDBJ databases">
        <authorList>
            <person name="Nowell W R."/>
        </authorList>
    </citation>
    <scope>NUCLEOTIDE SEQUENCE</scope>
</reference>
<dbReference type="AlphaFoldDB" id="A0A813QG75"/>
<accession>A0A813QG75</accession>
<feature type="signal peptide" evidence="1">
    <location>
        <begin position="1"/>
        <end position="20"/>
    </location>
</feature>
<dbReference type="Proteomes" id="UP000663852">
    <property type="component" value="Unassembled WGS sequence"/>
</dbReference>
<sequence length="154" mass="16963">MMVSLAYLMIFSATIQLVSSLRCYGFVRSTDTSSSTVGLQDSLYIPNACMNQTCLCISFVFQCIVNNTLCTTKQLQHESTVWTYALTGVGTCQQLIQSSIIKNLTCCYTDLCNNQSVNSILTTTRNVAIMPLNNNTSSLFRSILLLLLLGLCVI</sequence>
<protein>
    <submittedName>
        <fullName evidence="2">Uncharacterized protein</fullName>
    </submittedName>
</protein>
<feature type="chain" id="PRO_5036222702" evidence="1">
    <location>
        <begin position="21"/>
        <end position="154"/>
    </location>
</feature>
<keyword evidence="4" id="KW-1185">Reference proteome</keyword>
<proteinExistence type="predicted"/>
<keyword evidence="1" id="KW-0732">Signal</keyword>
<dbReference type="EMBL" id="CAJNOR010000038">
    <property type="protein sequence ID" value="CAF0767486.1"/>
    <property type="molecule type" value="Genomic_DNA"/>
</dbReference>
<comment type="caution">
    <text evidence="2">The sequence shown here is derived from an EMBL/GenBank/DDBJ whole genome shotgun (WGS) entry which is preliminary data.</text>
</comment>
<evidence type="ECO:0000313" key="2">
    <source>
        <dbReference type="EMBL" id="CAF0767486.1"/>
    </source>
</evidence>
<dbReference type="EMBL" id="CAJNOJ010000140">
    <property type="protein sequence ID" value="CAF1186772.1"/>
    <property type="molecule type" value="Genomic_DNA"/>
</dbReference>
<evidence type="ECO:0000313" key="4">
    <source>
        <dbReference type="Proteomes" id="UP000663828"/>
    </source>
</evidence>
<name>A0A813QG75_ADIRI</name>
<evidence type="ECO:0000313" key="3">
    <source>
        <dbReference type="EMBL" id="CAF1186772.1"/>
    </source>
</evidence>